<dbReference type="NCBIfam" id="TIGR00046">
    <property type="entry name" value="RsmE family RNA methyltransferase"/>
    <property type="match status" value="1"/>
</dbReference>
<comment type="subcellular location">
    <subcellularLocation>
        <location evidence="1 12">Cytoplasm</location>
    </subcellularLocation>
</comment>
<dbReference type="InterPro" id="IPR006700">
    <property type="entry name" value="RsmE"/>
</dbReference>
<dbReference type="Gene3D" id="2.40.240.20">
    <property type="entry name" value="Hypothetical PUA domain-like, domain 1"/>
    <property type="match status" value="1"/>
</dbReference>
<dbReference type="Pfam" id="PF20260">
    <property type="entry name" value="PUA_4"/>
    <property type="match status" value="1"/>
</dbReference>
<proteinExistence type="inferred from homology"/>
<evidence type="ECO:0000313" key="15">
    <source>
        <dbReference type="EMBL" id="MFK7160310.1"/>
    </source>
</evidence>
<evidence type="ECO:0000256" key="7">
    <source>
        <dbReference type="ARBA" id="ARBA00022603"/>
    </source>
</evidence>
<keyword evidence="5 12" id="KW-0963">Cytoplasm</keyword>
<evidence type="ECO:0000256" key="2">
    <source>
        <dbReference type="ARBA" id="ARBA00005528"/>
    </source>
</evidence>
<dbReference type="PANTHER" id="PTHR30027:SF3">
    <property type="entry name" value="16S RRNA (URACIL(1498)-N(3))-METHYLTRANSFERASE"/>
    <property type="match status" value="1"/>
</dbReference>
<dbReference type="PIRSF" id="PIRSF015601">
    <property type="entry name" value="MTase_slr0722"/>
    <property type="match status" value="1"/>
</dbReference>
<dbReference type="InterPro" id="IPR029028">
    <property type="entry name" value="Alpha/beta_knot_MTases"/>
</dbReference>
<name>A0ABW8PVN0_9GAMM</name>
<protein>
    <recommendedName>
        <fullName evidence="4 12">Ribosomal RNA small subunit methyltransferase E</fullName>
        <ecNumber evidence="3 12">2.1.1.193</ecNumber>
    </recommendedName>
</protein>
<dbReference type="SUPFAM" id="SSF75217">
    <property type="entry name" value="alpha/beta knot"/>
    <property type="match status" value="1"/>
</dbReference>
<evidence type="ECO:0000256" key="8">
    <source>
        <dbReference type="ARBA" id="ARBA00022679"/>
    </source>
</evidence>
<organism evidence="15 16">
    <name type="scientific">Marinospirillum alkalitolerans</name>
    <dbReference type="NCBI Taxonomy" id="3123374"/>
    <lineage>
        <taxon>Bacteria</taxon>
        <taxon>Pseudomonadati</taxon>
        <taxon>Pseudomonadota</taxon>
        <taxon>Gammaproteobacteria</taxon>
        <taxon>Oceanospirillales</taxon>
        <taxon>Oceanospirillaceae</taxon>
        <taxon>Marinospirillum</taxon>
    </lineage>
</organism>
<feature type="domain" description="Ribosomal RNA small subunit methyltransferase E PUA-like" evidence="14">
    <location>
        <begin position="18"/>
        <end position="63"/>
    </location>
</feature>
<evidence type="ECO:0000256" key="6">
    <source>
        <dbReference type="ARBA" id="ARBA00022552"/>
    </source>
</evidence>
<dbReference type="Gene3D" id="3.40.1280.10">
    <property type="match status" value="1"/>
</dbReference>
<dbReference type="PANTHER" id="PTHR30027">
    <property type="entry name" value="RIBOSOMAL RNA SMALL SUBUNIT METHYLTRANSFERASE E"/>
    <property type="match status" value="1"/>
</dbReference>
<comment type="similarity">
    <text evidence="2 12">Belongs to the RNA methyltransferase RsmE family.</text>
</comment>
<keyword evidence="8 12" id="KW-0808">Transferase</keyword>
<dbReference type="InterPro" id="IPR015947">
    <property type="entry name" value="PUA-like_sf"/>
</dbReference>
<dbReference type="Proteomes" id="UP001621714">
    <property type="component" value="Unassembled WGS sequence"/>
</dbReference>
<dbReference type="EC" id="2.1.1.193" evidence="3 12"/>
<evidence type="ECO:0000256" key="10">
    <source>
        <dbReference type="ARBA" id="ARBA00025699"/>
    </source>
</evidence>
<evidence type="ECO:0000313" key="16">
    <source>
        <dbReference type="Proteomes" id="UP001621714"/>
    </source>
</evidence>
<keyword evidence="6 12" id="KW-0698">rRNA processing</keyword>
<dbReference type="RefSeq" id="WP_405337756.1">
    <property type="nucleotide sequence ID" value="NZ_JBANFI010000002.1"/>
</dbReference>
<dbReference type="GO" id="GO:0032259">
    <property type="term" value="P:methylation"/>
    <property type="evidence" value="ECO:0007669"/>
    <property type="project" value="UniProtKB-KW"/>
</dbReference>
<evidence type="ECO:0000259" key="14">
    <source>
        <dbReference type="Pfam" id="PF20260"/>
    </source>
</evidence>
<evidence type="ECO:0000256" key="1">
    <source>
        <dbReference type="ARBA" id="ARBA00004496"/>
    </source>
</evidence>
<evidence type="ECO:0000256" key="11">
    <source>
        <dbReference type="ARBA" id="ARBA00047944"/>
    </source>
</evidence>
<gene>
    <name evidence="15" type="ORF">V6U78_04580</name>
</gene>
<dbReference type="InterPro" id="IPR029026">
    <property type="entry name" value="tRNA_m1G_MTases_N"/>
</dbReference>
<dbReference type="InterPro" id="IPR046886">
    <property type="entry name" value="RsmE_MTase_dom"/>
</dbReference>
<dbReference type="NCBIfam" id="NF008692">
    <property type="entry name" value="PRK11713.1-5"/>
    <property type="match status" value="1"/>
</dbReference>
<reference evidence="15 16" key="1">
    <citation type="submission" date="2024-02" db="EMBL/GenBank/DDBJ databases">
        <title>Marinospirillum sp. MEB 164 isolated from Lonar lake sediment.</title>
        <authorList>
            <person name="Joshi A."/>
            <person name="Thite S."/>
        </authorList>
    </citation>
    <scope>NUCLEOTIDE SEQUENCE [LARGE SCALE GENOMIC DNA]</scope>
    <source>
        <strain evidence="15 16">MEB164</strain>
    </source>
</reference>
<evidence type="ECO:0000259" key="13">
    <source>
        <dbReference type="Pfam" id="PF04452"/>
    </source>
</evidence>
<dbReference type="EMBL" id="JBANFI010000002">
    <property type="protein sequence ID" value="MFK7160310.1"/>
    <property type="molecule type" value="Genomic_DNA"/>
</dbReference>
<dbReference type="SUPFAM" id="SSF88697">
    <property type="entry name" value="PUA domain-like"/>
    <property type="match status" value="1"/>
</dbReference>
<comment type="caution">
    <text evidence="15">The sequence shown here is derived from an EMBL/GenBank/DDBJ whole genome shotgun (WGS) entry which is preliminary data.</text>
</comment>
<comment type="function">
    <text evidence="10 12">Specifically methylates the N3 position of the uracil ring of uridine 1498 (m3U1498) in 16S rRNA. Acts on the fully assembled 30S ribosomal subunit.</text>
</comment>
<feature type="domain" description="Ribosomal RNA small subunit methyltransferase E methyltransferase" evidence="13">
    <location>
        <begin position="72"/>
        <end position="233"/>
    </location>
</feature>
<dbReference type="CDD" id="cd18084">
    <property type="entry name" value="RsmE-like"/>
    <property type="match status" value="1"/>
</dbReference>
<sequence>MRRFYSTQPLQPQTDIQLEGQVARHMLQVLRMQPGETCVLFDGQSSYPAELLGGRKDQAQLRLGAALPVLPPSPVQTHLGQAISKGDKMDWVVQKAVELGVTAITPLYTQQGDVRLKPDRELKKWQQWQQIALSACEQCGRDDLPVIHPPQKLADWLVAREEALKLVLHPHLTPAGLPAQPAPASVALLIGPEGGLTEQEVTQAQSAGWSGLRLGPRILRTETAPVAALALVQHLWGDWTN</sequence>
<keyword evidence="7 12" id="KW-0489">Methyltransferase</keyword>
<evidence type="ECO:0000256" key="4">
    <source>
        <dbReference type="ARBA" id="ARBA00013673"/>
    </source>
</evidence>
<keyword evidence="16" id="KW-1185">Reference proteome</keyword>
<dbReference type="Pfam" id="PF04452">
    <property type="entry name" value="Methyltrans_RNA"/>
    <property type="match status" value="1"/>
</dbReference>
<evidence type="ECO:0000256" key="3">
    <source>
        <dbReference type="ARBA" id="ARBA00012328"/>
    </source>
</evidence>
<keyword evidence="9 12" id="KW-0949">S-adenosyl-L-methionine</keyword>
<comment type="catalytic activity">
    <reaction evidence="11 12">
        <text>uridine(1498) in 16S rRNA + S-adenosyl-L-methionine = N(3)-methyluridine(1498) in 16S rRNA + S-adenosyl-L-homocysteine + H(+)</text>
        <dbReference type="Rhea" id="RHEA:42920"/>
        <dbReference type="Rhea" id="RHEA-COMP:10283"/>
        <dbReference type="Rhea" id="RHEA-COMP:10284"/>
        <dbReference type="ChEBI" id="CHEBI:15378"/>
        <dbReference type="ChEBI" id="CHEBI:57856"/>
        <dbReference type="ChEBI" id="CHEBI:59789"/>
        <dbReference type="ChEBI" id="CHEBI:65315"/>
        <dbReference type="ChEBI" id="CHEBI:74502"/>
        <dbReference type="EC" id="2.1.1.193"/>
    </reaction>
</comment>
<accession>A0ABW8PVN0</accession>
<evidence type="ECO:0000256" key="9">
    <source>
        <dbReference type="ARBA" id="ARBA00022691"/>
    </source>
</evidence>
<evidence type="ECO:0000256" key="5">
    <source>
        <dbReference type="ARBA" id="ARBA00022490"/>
    </source>
</evidence>
<evidence type="ECO:0000256" key="12">
    <source>
        <dbReference type="PIRNR" id="PIRNR015601"/>
    </source>
</evidence>
<dbReference type="GO" id="GO:0008168">
    <property type="term" value="F:methyltransferase activity"/>
    <property type="evidence" value="ECO:0007669"/>
    <property type="project" value="UniProtKB-KW"/>
</dbReference>
<dbReference type="InterPro" id="IPR046887">
    <property type="entry name" value="RsmE_PUA-like"/>
</dbReference>